<proteinExistence type="predicted"/>
<accession>A0ABU8RNY5</accession>
<feature type="region of interest" description="Disordered" evidence="1">
    <location>
        <begin position="228"/>
        <end position="295"/>
    </location>
</feature>
<feature type="region of interest" description="Disordered" evidence="1">
    <location>
        <begin position="147"/>
        <end position="198"/>
    </location>
</feature>
<feature type="region of interest" description="Disordered" evidence="1">
    <location>
        <begin position="1"/>
        <end position="76"/>
    </location>
</feature>
<keyword evidence="2" id="KW-0472">Membrane</keyword>
<dbReference type="RefSeq" id="WP_339576160.1">
    <property type="nucleotide sequence ID" value="NZ_JBBIAA010000033.1"/>
</dbReference>
<comment type="caution">
    <text evidence="3">The sequence shown here is derived from an EMBL/GenBank/DDBJ whole genome shotgun (WGS) entry which is preliminary data.</text>
</comment>
<gene>
    <name evidence="3" type="ORF">WDZ17_15890</name>
</gene>
<keyword evidence="2" id="KW-1133">Transmembrane helix</keyword>
<protein>
    <submittedName>
        <fullName evidence="3">Uncharacterized protein</fullName>
    </submittedName>
</protein>
<keyword evidence="4" id="KW-1185">Reference proteome</keyword>
<reference evidence="3 4" key="1">
    <citation type="journal article" date="2017" name="Int. J. Syst. Evol. Microbiol.">
        <title>Pseudokineococcus basanitobsidens sp. nov., isolated from volcanic rock.</title>
        <authorList>
            <person name="Lee D.W."/>
            <person name="Park M.Y."/>
            <person name="Kim J.J."/>
            <person name="Kim B.S."/>
        </authorList>
    </citation>
    <scope>NUCLEOTIDE SEQUENCE [LARGE SCALE GENOMIC DNA]</scope>
    <source>
        <strain evidence="3 4">DSM 103726</strain>
    </source>
</reference>
<evidence type="ECO:0000256" key="1">
    <source>
        <dbReference type="SAM" id="MobiDB-lite"/>
    </source>
</evidence>
<evidence type="ECO:0000313" key="4">
    <source>
        <dbReference type="Proteomes" id="UP001387100"/>
    </source>
</evidence>
<feature type="compositionally biased region" description="Low complexity" evidence="1">
    <location>
        <begin position="266"/>
        <end position="292"/>
    </location>
</feature>
<feature type="transmembrane region" description="Helical" evidence="2">
    <location>
        <begin position="203"/>
        <end position="224"/>
    </location>
</feature>
<sequence>MSVEPGAAPSHGAGPDQPGRASAGGAGAADEGDVAPLHAGDPTRLGPFGLVGRLHAAPAPPSGRGPQMTPAAGDPAEAAAVFAAHGPDGAPVRVVLLGAGPSGDAAARDRFAAAVRGAGARGRVLTASLEGPWPWAATAAGDARTAGELAGSPLVPPGPAVDGDVRGPAYSPHWSGGARPLPATPTGAPTPGAPGRPRDRRPWVLSAVLGLLLLAALLLLLTGACEPDRASAPTPSPSSAPSAQPSPQPSPTPSPSPGTGGGSGDDGTPAPGEEGSPLLLGPGVVGPSFGPGDDTEVLTLDGLPFSFRVPAGWTCERAPLEEVVRYDCSAPTGDAGGFLQLQPCPAPCGEASWFALQDLLAPGATWFPVDVTTVAAEDSAPGREASYRLRMSHLLVAGERESSELDDLDTHLYAEFWSSSEDREQVQAVVNDLRANTP</sequence>
<name>A0ABU8RNY5_9ACTN</name>
<organism evidence="3 4">
    <name type="scientific">Pseudokineococcus basanitobsidens</name>
    <dbReference type="NCBI Taxonomy" id="1926649"/>
    <lineage>
        <taxon>Bacteria</taxon>
        <taxon>Bacillati</taxon>
        <taxon>Actinomycetota</taxon>
        <taxon>Actinomycetes</taxon>
        <taxon>Kineosporiales</taxon>
        <taxon>Kineosporiaceae</taxon>
        <taxon>Pseudokineococcus</taxon>
    </lineage>
</organism>
<keyword evidence="2" id="KW-0812">Transmembrane</keyword>
<evidence type="ECO:0000313" key="3">
    <source>
        <dbReference type="EMBL" id="MEJ5946779.1"/>
    </source>
</evidence>
<feature type="compositionally biased region" description="Low complexity" evidence="1">
    <location>
        <begin position="176"/>
        <end position="195"/>
    </location>
</feature>
<feature type="compositionally biased region" description="Pro residues" evidence="1">
    <location>
        <begin position="234"/>
        <end position="256"/>
    </location>
</feature>
<dbReference type="EMBL" id="JBBIAA010000033">
    <property type="protein sequence ID" value="MEJ5946779.1"/>
    <property type="molecule type" value="Genomic_DNA"/>
</dbReference>
<evidence type="ECO:0000256" key="2">
    <source>
        <dbReference type="SAM" id="Phobius"/>
    </source>
</evidence>
<dbReference type="Proteomes" id="UP001387100">
    <property type="component" value="Unassembled WGS sequence"/>
</dbReference>